<evidence type="ECO:0000256" key="3">
    <source>
        <dbReference type="ARBA" id="ARBA00022553"/>
    </source>
</evidence>
<dbReference type="SMART" id="SM00065">
    <property type="entry name" value="GAF"/>
    <property type="match status" value="1"/>
</dbReference>
<dbReference type="InterPro" id="IPR003661">
    <property type="entry name" value="HisK_dim/P_dom"/>
</dbReference>
<feature type="domain" description="Histidine kinase" evidence="5">
    <location>
        <begin position="330"/>
        <end position="537"/>
    </location>
</feature>
<evidence type="ECO:0000256" key="4">
    <source>
        <dbReference type="SAM" id="Coils"/>
    </source>
</evidence>
<gene>
    <name evidence="6" type="ORF">SAMN05660860_01887</name>
</gene>
<accession>A0A1G9QTF3</accession>
<keyword evidence="6" id="KW-0418">Kinase</keyword>
<dbReference type="Pfam" id="PF02518">
    <property type="entry name" value="HATPase_c"/>
    <property type="match status" value="1"/>
</dbReference>
<feature type="coiled-coil region" evidence="4">
    <location>
        <begin position="291"/>
        <end position="321"/>
    </location>
</feature>
<dbReference type="PRINTS" id="PR00344">
    <property type="entry name" value="BCTRLSENSOR"/>
</dbReference>
<protein>
    <recommendedName>
        <fullName evidence="2">histidine kinase</fullName>
        <ecNumber evidence="2">2.7.13.3</ecNumber>
    </recommendedName>
</protein>
<reference evidence="6 7" key="1">
    <citation type="submission" date="2016-10" db="EMBL/GenBank/DDBJ databases">
        <authorList>
            <person name="de Groot N.N."/>
        </authorList>
    </citation>
    <scope>NUCLEOTIDE SEQUENCE [LARGE SCALE GENOMIC DNA]</scope>
    <source>
        <strain evidence="6 7">DSM 17813</strain>
    </source>
</reference>
<dbReference type="InterPro" id="IPR029016">
    <property type="entry name" value="GAF-like_dom_sf"/>
</dbReference>
<dbReference type="SUPFAM" id="SSF55874">
    <property type="entry name" value="ATPase domain of HSP90 chaperone/DNA topoisomerase II/histidine kinase"/>
    <property type="match status" value="1"/>
</dbReference>
<dbReference type="CDD" id="cd00075">
    <property type="entry name" value="HATPase"/>
    <property type="match status" value="1"/>
</dbReference>
<keyword evidence="4" id="KW-0175">Coiled coil</keyword>
<evidence type="ECO:0000259" key="5">
    <source>
        <dbReference type="PROSITE" id="PS50109"/>
    </source>
</evidence>
<name>A0A1G9QTF3_9BACT</name>
<dbReference type="InterPro" id="IPR036097">
    <property type="entry name" value="HisK_dim/P_sf"/>
</dbReference>
<dbReference type="STRING" id="392333.SAMN05660860_01887"/>
<dbReference type="InterPro" id="IPR003594">
    <property type="entry name" value="HATPase_dom"/>
</dbReference>
<dbReference type="Gene3D" id="3.30.565.10">
    <property type="entry name" value="Histidine kinase-like ATPase, C-terminal domain"/>
    <property type="match status" value="1"/>
</dbReference>
<dbReference type="InterPro" id="IPR004358">
    <property type="entry name" value="Sig_transdc_His_kin-like_C"/>
</dbReference>
<dbReference type="PANTHER" id="PTHR45569">
    <property type="entry name" value="SENSOR PROTEIN KDPD"/>
    <property type="match status" value="1"/>
</dbReference>
<evidence type="ECO:0000256" key="2">
    <source>
        <dbReference type="ARBA" id="ARBA00012438"/>
    </source>
</evidence>
<dbReference type="SUPFAM" id="SSF55781">
    <property type="entry name" value="GAF domain-like"/>
    <property type="match status" value="1"/>
</dbReference>
<dbReference type="InterPro" id="IPR003018">
    <property type="entry name" value="GAF"/>
</dbReference>
<dbReference type="EC" id="2.7.13.3" evidence="2"/>
<keyword evidence="3" id="KW-0597">Phosphoprotein</keyword>
<dbReference type="SUPFAM" id="SSF47384">
    <property type="entry name" value="Homodimeric domain of signal transducing histidine kinase"/>
    <property type="match status" value="1"/>
</dbReference>
<dbReference type="GO" id="GO:0005886">
    <property type="term" value="C:plasma membrane"/>
    <property type="evidence" value="ECO:0007669"/>
    <property type="project" value="TreeGrafter"/>
</dbReference>
<dbReference type="OrthoDB" id="5428380at2"/>
<dbReference type="SMART" id="SM00387">
    <property type="entry name" value="HATPase_c"/>
    <property type="match status" value="1"/>
</dbReference>
<dbReference type="InterPro" id="IPR036890">
    <property type="entry name" value="HATPase_C_sf"/>
</dbReference>
<dbReference type="InterPro" id="IPR052023">
    <property type="entry name" value="Histidine_kinase_KdpD"/>
</dbReference>
<dbReference type="Pfam" id="PF00512">
    <property type="entry name" value="HisKA"/>
    <property type="match status" value="1"/>
</dbReference>
<dbReference type="EMBL" id="FNGU01000004">
    <property type="protein sequence ID" value="SDM13847.1"/>
    <property type="molecule type" value="Genomic_DNA"/>
</dbReference>
<dbReference type="Gene3D" id="1.10.287.130">
    <property type="match status" value="1"/>
</dbReference>
<evidence type="ECO:0000256" key="1">
    <source>
        <dbReference type="ARBA" id="ARBA00000085"/>
    </source>
</evidence>
<dbReference type="SMART" id="SM00388">
    <property type="entry name" value="HisKA"/>
    <property type="match status" value="1"/>
</dbReference>
<dbReference type="PANTHER" id="PTHR45569:SF1">
    <property type="entry name" value="SENSOR PROTEIN KDPD"/>
    <property type="match status" value="1"/>
</dbReference>
<dbReference type="PROSITE" id="PS50109">
    <property type="entry name" value="HIS_KIN"/>
    <property type="match status" value="1"/>
</dbReference>
<dbReference type="RefSeq" id="WP_139172113.1">
    <property type="nucleotide sequence ID" value="NZ_FNGU01000004.1"/>
</dbReference>
<dbReference type="Gene3D" id="3.30.450.40">
    <property type="match status" value="1"/>
</dbReference>
<evidence type="ECO:0000313" key="7">
    <source>
        <dbReference type="Proteomes" id="UP000182146"/>
    </source>
</evidence>
<proteinExistence type="predicted"/>
<dbReference type="Proteomes" id="UP000182146">
    <property type="component" value="Unassembled WGS sequence"/>
</dbReference>
<sequence length="543" mass="61989">MAQNCCWNRELDSLERCPNLAAGDEELLFNQKKRLIERCFKCPRFFEDLNDLRNQGESSAELLSIALDSISDLRLERQTLHGELEVRNREFQFLHEVTSTIQSSLDLDEIISMALTAITAGQGFGFNRAILLLVDGQRLNLNGYVAVGPRRLEDAQRIWHEIEEKHYSLQEMARLFYEHKMISEKEKFRDLLELLSIPLSQGNHLFIETLNGSTSRHIYDLWHEPHIDRRQVEALEVKEVVLVPLKSRNRRVGLLIADNIVNRRPIAQHDLRSLETFALPLAFAIERGALYEQLQEELGKLRDAHRRLQQQQEQMVRMEKMALVGKIVSHFSHSIRNPLMIIGGFARSLSRHIPEGDERRRYIESIVRETRKLEEVLQEALNYSESLHPTFDTWDINQLLTTVYGSLLEDMDLGGIAARFDLTAGLPQARIDFKQMSYCLRSIFTNSLEAMPNGGELTIATRREENRLVIEIRDTGPGIAPEILTHVATPFATNNGKTSGLGLSLCSRILQSHGGDMIIANSEKSGAVVSLYLPFTWDEGEAP</sequence>
<keyword evidence="6" id="KW-0808">Transferase</keyword>
<dbReference type="CDD" id="cd00082">
    <property type="entry name" value="HisKA"/>
    <property type="match status" value="1"/>
</dbReference>
<comment type="catalytic activity">
    <reaction evidence="1">
        <text>ATP + protein L-histidine = ADP + protein N-phospho-L-histidine.</text>
        <dbReference type="EC" id="2.7.13.3"/>
    </reaction>
</comment>
<dbReference type="InterPro" id="IPR005467">
    <property type="entry name" value="His_kinase_dom"/>
</dbReference>
<dbReference type="GO" id="GO:0000155">
    <property type="term" value="F:phosphorelay sensor kinase activity"/>
    <property type="evidence" value="ECO:0007669"/>
    <property type="project" value="InterPro"/>
</dbReference>
<organism evidence="6 7">
    <name type="scientific">Geoalkalibacter ferrihydriticus</name>
    <dbReference type="NCBI Taxonomy" id="392333"/>
    <lineage>
        <taxon>Bacteria</taxon>
        <taxon>Pseudomonadati</taxon>
        <taxon>Thermodesulfobacteriota</taxon>
        <taxon>Desulfuromonadia</taxon>
        <taxon>Desulfuromonadales</taxon>
        <taxon>Geoalkalibacteraceae</taxon>
        <taxon>Geoalkalibacter</taxon>
    </lineage>
</organism>
<evidence type="ECO:0000313" key="6">
    <source>
        <dbReference type="EMBL" id="SDM13847.1"/>
    </source>
</evidence>
<dbReference type="AlphaFoldDB" id="A0A1G9QTF3"/>